<proteinExistence type="inferred from homology"/>
<dbReference type="InterPro" id="IPR058808">
    <property type="entry name" value="GAIN_ADGRA2/3"/>
</dbReference>
<feature type="domain" description="Ig-like" evidence="19">
    <location>
        <begin position="249"/>
        <end position="345"/>
    </location>
</feature>
<feature type="compositionally biased region" description="Basic and acidic residues" evidence="14">
    <location>
        <begin position="1249"/>
        <end position="1301"/>
    </location>
</feature>
<dbReference type="Pfam" id="PF01825">
    <property type="entry name" value="GPS"/>
    <property type="match status" value="1"/>
</dbReference>
<keyword evidence="20" id="KW-1185">Reference proteome</keyword>
<keyword evidence="9 15" id="KW-0472">Membrane</keyword>
<evidence type="ECO:0000256" key="13">
    <source>
        <dbReference type="ARBA" id="ARBA00023319"/>
    </source>
</evidence>
<keyword evidence="7 15" id="KW-1133">Transmembrane helix</keyword>
<evidence type="ECO:0000256" key="1">
    <source>
        <dbReference type="ARBA" id="ARBA00004141"/>
    </source>
</evidence>
<dbReference type="PANTHER" id="PTHR45930:SF4">
    <property type="entry name" value="ADHESION G PROTEIN-COUPLED RECEPTOR A3"/>
    <property type="match status" value="1"/>
</dbReference>
<keyword evidence="8" id="KW-0297">G-protein coupled receptor</keyword>
<evidence type="ECO:0000256" key="4">
    <source>
        <dbReference type="ARBA" id="ARBA00022692"/>
    </source>
</evidence>
<feature type="transmembrane region" description="Helical" evidence="15">
    <location>
        <begin position="909"/>
        <end position="932"/>
    </location>
</feature>
<dbReference type="SUPFAM" id="SSF111418">
    <property type="entry name" value="Hormone receptor domain"/>
    <property type="match status" value="1"/>
</dbReference>
<dbReference type="InterPro" id="IPR032675">
    <property type="entry name" value="LRR_dom_sf"/>
</dbReference>
<evidence type="ECO:0000256" key="15">
    <source>
        <dbReference type="SAM" id="Phobius"/>
    </source>
</evidence>
<keyword evidence="13" id="KW-0393">Immunoglobulin domain</keyword>
<feature type="region of interest" description="Disordered" evidence="14">
    <location>
        <begin position="1203"/>
        <end position="1419"/>
    </location>
</feature>
<evidence type="ECO:0000313" key="21">
    <source>
        <dbReference type="RefSeq" id="XP_006825959.1"/>
    </source>
</evidence>
<dbReference type="Proteomes" id="UP000694865">
    <property type="component" value="Unplaced"/>
</dbReference>
<evidence type="ECO:0000256" key="11">
    <source>
        <dbReference type="ARBA" id="ARBA00023170"/>
    </source>
</evidence>
<evidence type="ECO:0000256" key="12">
    <source>
        <dbReference type="ARBA" id="ARBA00023224"/>
    </source>
</evidence>
<dbReference type="GeneID" id="100366945"/>
<keyword evidence="4 15" id="KW-0812">Transmembrane</keyword>
<keyword evidence="6" id="KW-0677">Repeat</keyword>
<dbReference type="PROSITE" id="PS50227">
    <property type="entry name" value="G_PROTEIN_RECEP_F2_3"/>
    <property type="match status" value="1"/>
</dbReference>
<protein>
    <submittedName>
        <fullName evidence="21">Probable G-protein coupled receptor 125-like</fullName>
    </submittedName>
</protein>
<dbReference type="RefSeq" id="XP_006825959.1">
    <property type="nucleotide sequence ID" value="XM_006825896.1"/>
</dbReference>
<evidence type="ECO:0000259" key="19">
    <source>
        <dbReference type="PROSITE" id="PS50835"/>
    </source>
</evidence>
<keyword evidence="10" id="KW-1015">Disulfide bond</keyword>
<dbReference type="PROSITE" id="PS50221">
    <property type="entry name" value="GAIN_B"/>
    <property type="match status" value="1"/>
</dbReference>
<evidence type="ECO:0000256" key="14">
    <source>
        <dbReference type="SAM" id="MobiDB-lite"/>
    </source>
</evidence>
<dbReference type="Gene3D" id="2.60.220.50">
    <property type="match status" value="1"/>
</dbReference>
<dbReference type="PROSITE" id="PS51450">
    <property type="entry name" value="LRR"/>
    <property type="match status" value="3"/>
</dbReference>
<dbReference type="InterPro" id="IPR051963">
    <property type="entry name" value="Adhesion_GPCR_A"/>
</dbReference>
<dbReference type="Gene3D" id="1.20.1070.10">
    <property type="entry name" value="Rhodopsin 7-helix transmembrane proteins"/>
    <property type="match status" value="1"/>
</dbReference>
<dbReference type="PROSITE" id="PS50835">
    <property type="entry name" value="IG_LIKE"/>
    <property type="match status" value="1"/>
</dbReference>
<feature type="transmembrane region" description="Helical" evidence="15">
    <location>
        <begin position="1027"/>
        <end position="1047"/>
    </location>
</feature>
<feature type="transmembrane region" description="Helical" evidence="15">
    <location>
        <begin position="869"/>
        <end position="889"/>
    </location>
</feature>
<dbReference type="PROSITE" id="PS50261">
    <property type="entry name" value="G_PROTEIN_RECEP_F2_4"/>
    <property type="match status" value="1"/>
</dbReference>
<evidence type="ECO:0000256" key="6">
    <source>
        <dbReference type="ARBA" id="ARBA00022737"/>
    </source>
</evidence>
<evidence type="ECO:0000256" key="2">
    <source>
        <dbReference type="ARBA" id="ARBA00007343"/>
    </source>
</evidence>
<evidence type="ECO:0000256" key="5">
    <source>
        <dbReference type="ARBA" id="ARBA00022729"/>
    </source>
</evidence>
<evidence type="ECO:0000259" key="18">
    <source>
        <dbReference type="PROSITE" id="PS50261"/>
    </source>
</evidence>
<comment type="subcellular location">
    <subcellularLocation>
        <location evidence="1">Membrane</location>
        <topology evidence="1">Multi-pass membrane protein</topology>
    </subcellularLocation>
</comment>
<dbReference type="SMART" id="SM00369">
    <property type="entry name" value="LRR_TYP"/>
    <property type="match status" value="3"/>
</dbReference>
<dbReference type="Pfam" id="PF26588">
    <property type="entry name" value="GAIN_ADGRA3"/>
    <property type="match status" value="1"/>
</dbReference>
<dbReference type="InterPro" id="IPR003591">
    <property type="entry name" value="Leu-rich_rpt_typical-subtyp"/>
</dbReference>
<gene>
    <name evidence="21" type="primary">LOC100366945</name>
</gene>
<organism evidence="20 21">
    <name type="scientific">Saccoglossus kowalevskii</name>
    <name type="common">Acorn worm</name>
    <dbReference type="NCBI Taxonomy" id="10224"/>
    <lineage>
        <taxon>Eukaryota</taxon>
        <taxon>Metazoa</taxon>
        <taxon>Hemichordata</taxon>
        <taxon>Enteropneusta</taxon>
        <taxon>Harrimaniidae</taxon>
        <taxon>Saccoglossus</taxon>
    </lineage>
</organism>
<dbReference type="InterPro" id="IPR000203">
    <property type="entry name" value="GPS"/>
</dbReference>
<dbReference type="InterPro" id="IPR046338">
    <property type="entry name" value="GAIN_dom_sf"/>
</dbReference>
<dbReference type="InterPro" id="IPR036179">
    <property type="entry name" value="Ig-like_dom_sf"/>
</dbReference>
<feature type="transmembrane region" description="Helical" evidence="15">
    <location>
        <begin position="789"/>
        <end position="810"/>
    </location>
</feature>
<dbReference type="InterPro" id="IPR007110">
    <property type="entry name" value="Ig-like_dom"/>
</dbReference>
<reference evidence="21" key="1">
    <citation type="submission" date="2025-08" db="UniProtKB">
        <authorList>
            <consortium name="RefSeq"/>
        </authorList>
    </citation>
    <scope>IDENTIFICATION</scope>
    <source>
        <tissue evidence="21">Testes</tissue>
    </source>
</reference>
<dbReference type="InterPro" id="IPR017981">
    <property type="entry name" value="GPCR_2-like_7TM"/>
</dbReference>
<evidence type="ECO:0000259" key="16">
    <source>
        <dbReference type="PROSITE" id="PS50221"/>
    </source>
</evidence>
<dbReference type="Pfam" id="PF13855">
    <property type="entry name" value="LRR_8"/>
    <property type="match status" value="1"/>
</dbReference>
<dbReference type="Gene3D" id="2.60.40.10">
    <property type="entry name" value="Immunoglobulins"/>
    <property type="match status" value="1"/>
</dbReference>
<dbReference type="InterPro" id="IPR057244">
    <property type="entry name" value="GAIN_B"/>
</dbReference>
<dbReference type="PANTHER" id="PTHR45930">
    <property type="entry name" value="G-PROTEIN COUPLED RECEPTOR 124-LIKE PROTEIN"/>
    <property type="match status" value="1"/>
</dbReference>
<evidence type="ECO:0000259" key="17">
    <source>
        <dbReference type="PROSITE" id="PS50227"/>
    </source>
</evidence>
<dbReference type="Gene3D" id="3.80.10.10">
    <property type="entry name" value="Ribonuclease Inhibitor"/>
    <property type="match status" value="2"/>
</dbReference>
<accession>A0ABM0N118</accession>
<feature type="domain" description="G-protein coupled receptors family 2 profile 1" evidence="17">
    <location>
        <begin position="330"/>
        <end position="422"/>
    </location>
</feature>
<dbReference type="SMART" id="SM00303">
    <property type="entry name" value="GPS"/>
    <property type="match status" value="1"/>
</dbReference>
<feature type="domain" description="GAIN-B" evidence="16">
    <location>
        <begin position="577"/>
        <end position="738"/>
    </location>
</feature>
<evidence type="ECO:0000256" key="10">
    <source>
        <dbReference type="ARBA" id="ARBA00023157"/>
    </source>
</evidence>
<dbReference type="Pfam" id="PF00002">
    <property type="entry name" value="7tm_2"/>
    <property type="match status" value="1"/>
</dbReference>
<evidence type="ECO:0000256" key="8">
    <source>
        <dbReference type="ARBA" id="ARBA00023040"/>
    </source>
</evidence>
<evidence type="ECO:0000256" key="9">
    <source>
        <dbReference type="ARBA" id="ARBA00023136"/>
    </source>
</evidence>
<feature type="region of interest" description="Disordered" evidence="14">
    <location>
        <begin position="1102"/>
        <end position="1121"/>
    </location>
</feature>
<feature type="compositionally biased region" description="Polar residues" evidence="14">
    <location>
        <begin position="1203"/>
        <end position="1223"/>
    </location>
</feature>
<evidence type="ECO:0000313" key="20">
    <source>
        <dbReference type="Proteomes" id="UP000694865"/>
    </source>
</evidence>
<keyword evidence="11" id="KW-0675">Receptor</keyword>
<feature type="compositionally biased region" description="Polar residues" evidence="14">
    <location>
        <begin position="1231"/>
        <end position="1247"/>
    </location>
</feature>
<dbReference type="InterPro" id="IPR000832">
    <property type="entry name" value="GPCR_2_secretin-like"/>
</dbReference>
<name>A0ABM0N118_SACKO</name>
<feature type="compositionally biased region" description="Low complexity" evidence="14">
    <location>
        <begin position="1382"/>
        <end position="1400"/>
    </location>
</feature>
<dbReference type="InterPro" id="IPR013783">
    <property type="entry name" value="Ig-like_fold"/>
</dbReference>
<feature type="transmembrane region" description="Helical" evidence="15">
    <location>
        <begin position="755"/>
        <end position="777"/>
    </location>
</feature>
<evidence type="ECO:0000256" key="3">
    <source>
        <dbReference type="ARBA" id="ARBA00022614"/>
    </source>
</evidence>
<feature type="compositionally biased region" description="Basic and acidic residues" evidence="14">
    <location>
        <begin position="1312"/>
        <end position="1330"/>
    </location>
</feature>
<dbReference type="InterPro" id="IPR036445">
    <property type="entry name" value="GPCR_2_extracell_dom_sf"/>
</dbReference>
<comment type="similarity">
    <text evidence="2">Belongs to the G-protein coupled receptor 2 family. Adhesion G-protein coupled receptor (ADGR) subfamily.</text>
</comment>
<dbReference type="SUPFAM" id="SSF48726">
    <property type="entry name" value="Immunoglobulin"/>
    <property type="match status" value="1"/>
</dbReference>
<feature type="domain" description="G-protein coupled receptors family 2 profile 2" evidence="18">
    <location>
        <begin position="752"/>
        <end position="1048"/>
    </location>
</feature>
<keyword evidence="12" id="KW-0807">Transducer</keyword>
<keyword evidence="3" id="KW-0433">Leucine-rich repeat</keyword>
<dbReference type="SUPFAM" id="SSF52058">
    <property type="entry name" value="L domain-like"/>
    <property type="match status" value="1"/>
</dbReference>
<feature type="transmembrane region" description="Helical" evidence="15">
    <location>
        <begin position="816"/>
        <end position="839"/>
    </location>
</feature>
<sequence>MFRHMVSGHVFLKTMNLSAKRSLCTLVLVVIFSETLLLEVSGCPLRCTCSMLRSKPGEDPERTPKGRRIVCSSSGLDSPVEPTLMPADTVHLNLSGNIISILRTGTFMGLSSLERLDLSYNRISIIQPGAFEGLNSLKKLDLSGNRLGSINSSMFSGLDRLERLNLSDNQIATIPQGTFNSLRNLDIVDFKSDYLVCDCLMAWIPKWTKNNKRNIADTTTCVYPRALKGEKLRELRKRDLHCDYPLELPVFDLSPLNNQVVFLGDTLPMTCMATYLDESTRMSWFKDLKEVKQNASAGIGVEEHISRDRSIITSKLIVHNLVMSNGGLWECRVWTSRGNDSRAVSIIVLKDSAEFCPKESTSDNKGTISWPLTVAGIKSYRLCPRGAGSGYTGVPGKPSASRQCNINGNWEVPNTSDCQYFSTDTKWLEDLSLSNINSTNALRLAKELETQTSDAHTFSNDMDVVFIARTMEKFSKFIDQELGKTMINIASNVMEMKSELLSAGQRIEQACTRLVMAVEKFASDVLLNKVQIMEHIAPNIGLEAFRIKAESFESSPITCASFVRDGGVDTAYDDKHFKCFTANINSSQLNTDYKPVEASIQLPVSLVSKLRDTYSVGADTMYRLQFFVYKNGKLFPNTGNSTNYASNDGRRDVSSTVISSKIADLNVENLTDPVILTFRPRPQGADPVAGYWNFRALDGRGAWDTTGCKIVQQNENLTSVHCSHLTNFAILKDLHSPDNSMERMGGWNTGLLQPIVYVGSGVCVITILVTILTYICFNSQIRLSRKSVHTLMNLSLCIIMTVTAFTGGINRTEPKVICYGIGISIHYFTLCTLVWLAIASRNLNRRLCRKDKVLPPGEPPPPPRPMLRFYFVGWGLPIIVVGISAAADIKKYGSSDYCWLEIQTNLESSLQLIAFLSFVSLMFLVNIVYFISTSRKLQTMPRKYEVKQIEQNRENENAERDLPLTDLESIGTHTAATSVATSFLDAEHSYQSQLRSLVFIMFCFIGVWLFGAMTITQEYHLSLLFSYLYGAASTALGIFIFVYNCLLRTDVRLSWQRCCGCRRKTRYAYSVDSGAALQGNGHIYHHKQSASSIDSSFTNRSVTTNRSFHSNPGYRPVPQGRKMTNASIPSHTATYTDHSFDGTIDSRTHPYALQQRPNGYPPHHRYMQKYKNRPPNIKYPPRPPQLPVNRDCGMNYYIYPENRPQSRGSMADSHSSFPESLASTVRGGASHYSSEANTQVSLNTFSQQRKRDKEGHEIGRGESRERIGGRSRDKLRGEPREIMRGESHNIVRGESHEDCHKSQNSLPSIPRDISRDSSLGREARITRDNDPTASNSIKPKTPDSDIQETDSVSPPCYEDVTEPCYEKTNGVIVENSVEEEQSQVSDSGSGSGSESGMEGSECGKKKKKKSSKWKKETSV</sequence>
<feature type="transmembrane region" description="Helical" evidence="15">
    <location>
        <begin position="997"/>
        <end position="1015"/>
    </location>
</feature>
<dbReference type="InterPro" id="IPR003599">
    <property type="entry name" value="Ig_sub"/>
</dbReference>
<dbReference type="InterPro" id="IPR001879">
    <property type="entry name" value="GPCR_2_extracellular_dom"/>
</dbReference>
<dbReference type="SMART" id="SM00409">
    <property type="entry name" value="IG"/>
    <property type="match status" value="1"/>
</dbReference>
<keyword evidence="5" id="KW-0732">Signal</keyword>
<dbReference type="InterPro" id="IPR001611">
    <property type="entry name" value="Leu-rich_rpt"/>
</dbReference>
<evidence type="ECO:0000256" key="7">
    <source>
        <dbReference type="ARBA" id="ARBA00022989"/>
    </source>
</evidence>